<protein>
    <recommendedName>
        <fullName evidence="1">PiggyBac transposable element-derived protein domain-containing protein</fullName>
    </recommendedName>
</protein>
<dbReference type="PANTHER" id="PTHR47272">
    <property type="entry name" value="DDE_TNP_1_7 DOMAIN-CONTAINING PROTEIN"/>
    <property type="match status" value="1"/>
</dbReference>
<evidence type="ECO:0000313" key="3">
    <source>
        <dbReference type="Proteomes" id="UP001159363"/>
    </source>
</evidence>
<feature type="domain" description="PiggyBac transposable element-derived protein" evidence="1">
    <location>
        <begin position="1"/>
        <end position="50"/>
    </location>
</feature>
<comment type="caution">
    <text evidence="2">The sequence shown here is derived from an EMBL/GenBank/DDBJ whole genome shotgun (WGS) entry which is preliminary data.</text>
</comment>
<dbReference type="Pfam" id="PF13843">
    <property type="entry name" value="DDE_Tnp_1_7"/>
    <property type="match status" value="1"/>
</dbReference>
<dbReference type="Proteomes" id="UP001159363">
    <property type="component" value="Chromosome 2"/>
</dbReference>
<accession>A0ABQ9I9N0</accession>
<proteinExistence type="predicted"/>
<dbReference type="InterPro" id="IPR029526">
    <property type="entry name" value="PGBD"/>
</dbReference>
<dbReference type="EMBL" id="JARBHB010000002">
    <property type="protein sequence ID" value="KAJ8892613.1"/>
    <property type="molecule type" value="Genomic_DNA"/>
</dbReference>
<reference evidence="2 3" key="1">
    <citation type="submission" date="2023-02" db="EMBL/GenBank/DDBJ databases">
        <title>LHISI_Scaffold_Assembly.</title>
        <authorList>
            <person name="Stuart O.P."/>
            <person name="Cleave R."/>
            <person name="Magrath M.J.L."/>
            <person name="Mikheyev A.S."/>
        </authorList>
    </citation>
    <scope>NUCLEOTIDE SEQUENCE [LARGE SCALE GENOMIC DNA]</scope>
    <source>
        <strain evidence="2">Daus_M_001</strain>
        <tissue evidence="2">Leg muscle</tissue>
    </source>
</reference>
<evidence type="ECO:0000313" key="2">
    <source>
        <dbReference type="EMBL" id="KAJ8892613.1"/>
    </source>
</evidence>
<dbReference type="PANTHER" id="PTHR47272:SF1">
    <property type="entry name" value="PIGGYBAC TRANSPOSABLE ELEMENT-DERIVED PROTEIN 3-LIKE"/>
    <property type="match status" value="1"/>
</dbReference>
<sequence>MVPFKGQLSIEQYIKNKLHKWGVKLFMLCGESGLVYNFFIYQGQTTELPENISPLGHGVSVVLHPSERALLVQILRGEKREKKRGGGGRFVDTVCSANGDITVETYTLLNTGPTRIKHMKMCQGQKLLRSTIHQWVELTKSTYMEYIFNILSAYIENIFAAGSGLLL</sequence>
<gene>
    <name evidence="2" type="ORF">PR048_005194</name>
</gene>
<keyword evidence="3" id="KW-1185">Reference proteome</keyword>
<evidence type="ECO:0000259" key="1">
    <source>
        <dbReference type="Pfam" id="PF13843"/>
    </source>
</evidence>
<name>A0ABQ9I9N0_9NEOP</name>
<organism evidence="2 3">
    <name type="scientific">Dryococelus australis</name>
    <dbReference type="NCBI Taxonomy" id="614101"/>
    <lineage>
        <taxon>Eukaryota</taxon>
        <taxon>Metazoa</taxon>
        <taxon>Ecdysozoa</taxon>
        <taxon>Arthropoda</taxon>
        <taxon>Hexapoda</taxon>
        <taxon>Insecta</taxon>
        <taxon>Pterygota</taxon>
        <taxon>Neoptera</taxon>
        <taxon>Polyneoptera</taxon>
        <taxon>Phasmatodea</taxon>
        <taxon>Verophasmatodea</taxon>
        <taxon>Anareolatae</taxon>
        <taxon>Phasmatidae</taxon>
        <taxon>Eurycanthinae</taxon>
        <taxon>Dryococelus</taxon>
    </lineage>
</organism>